<keyword evidence="8 14" id="KW-0067">ATP-binding</keyword>
<comment type="subcellular location">
    <subcellularLocation>
        <location evidence="1 14">Cytoplasm</location>
    </subcellularLocation>
</comment>
<evidence type="ECO:0000313" key="19">
    <source>
        <dbReference type="Proteomes" id="UP000471298"/>
    </source>
</evidence>
<dbReference type="Gene3D" id="3.40.50.720">
    <property type="entry name" value="NAD(P)-binding Rossmann-like Domain"/>
    <property type="match status" value="1"/>
</dbReference>
<evidence type="ECO:0000256" key="2">
    <source>
        <dbReference type="ARBA" id="ARBA00004752"/>
    </source>
</evidence>
<dbReference type="EC" id="6.3.2.8" evidence="3 14"/>
<gene>
    <name evidence="14 18" type="primary">murC</name>
    <name evidence="18" type="ORF">GCU85_05965</name>
</gene>
<evidence type="ECO:0000256" key="9">
    <source>
        <dbReference type="ARBA" id="ARBA00022960"/>
    </source>
</evidence>
<comment type="catalytic activity">
    <reaction evidence="13 14">
        <text>UDP-N-acetyl-alpha-D-muramate + L-alanine + ATP = UDP-N-acetyl-alpha-D-muramoyl-L-alanine + ADP + phosphate + H(+)</text>
        <dbReference type="Rhea" id="RHEA:23372"/>
        <dbReference type="ChEBI" id="CHEBI:15378"/>
        <dbReference type="ChEBI" id="CHEBI:30616"/>
        <dbReference type="ChEBI" id="CHEBI:43474"/>
        <dbReference type="ChEBI" id="CHEBI:57972"/>
        <dbReference type="ChEBI" id="CHEBI:70757"/>
        <dbReference type="ChEBI" id="CHEBI:83898"/>
        <dbReference type="ChEBI" id="CHEBI:456216"/>
        <dbReference type="EC" id="6.3.2.8"/>
    </reaction>
</comment>
<dbReference type="Pfam" id="PF01225">
    <property type="entry name" value="Mur_ligase"/>
    <property type="match status" value="1"/>
</dbReference>
<dbReference type="InterPro" id="IPR013221">
    <property type="entry name" value="Mur_ligase_cen"/>
</dbReference>
<dbReference type="InterPro" id="IPR036565">
    <property type="entry name" value="Mur-like_cat_sf"/>
</dbReference>
<dbReference type="InterPro" id="IPR004101">
    <property type="entry name" value="Mur_ligase_C"/>
</dbReference>
<keyword evidence="19" id="KW-1185">Reference proteome</keyword>
<keyword evidence="5 14" id="KW-0436">Ligase</keyword>
<keyword evidence="11 14" id="KW-0131">Cell cycle</keyword>
<dbReference type="HAMAP" id="MF_00046">
    <property type="entry name" value="MurC"/>
    <property type="match status" value="1"/>
</dbReference>
<feature type="domain" description="Mur ligase C-terminal" evidence="16">
    <location>
        <begin position="342"/>
        <end position="464"/>
    </location>
</feature>
<organism evidence="18 19">
    <name type="scientific">Ostreibacterium oceani</name>
    <dbReference type="NCBI Taxonomy" id="2654998"/>
    <lineage>
        <taxon>Bacteria</taxon>
        <taxon>Pseudomonadati</taxon>
        <taxon>Pseudomonadota</taxon>
        <taxon>Gammaproteobacteria</taxon>
        <taxon>Cardiobacteriales</taxon>
        <taxon>Ostreibacteriaceae</taxon>
        <taxon>Ostreibacterium</taxon>
    </lineage>
</organism>
<keyword evidence="4 14" id="KW-0963">Cytoplasm</keyword>
<dbReference type="EMBL" id="WHNW01000005">
    <property type="protein sequence ID" value="MPV86274.1"/>
    <property type="molecule type" value="Genomic_DNA"/>
</dbReference>
<evidence type="ECO:0000256" key="7">
    <source>
        <dbReference type="ARBA" id="ARBA00022741"/>
    </source>
</evidence>
<accession>A0A6N7ETY1</accession>
<proteinExistence type="inferred from homology"/>
<evidence type="ECO:0000256" key="12">
    <source>
        <dbReference type="ARBA" id="ARBA00023316"/>
    </source>
</evidence>
<evidence type="ECO:0000259" key="17">
    <source>
        <dbReference type="Pfam" id="PF08245"/>
    </source>
</evidence>
<comment type="similarity">
    <text evidence="14">Belongs to the MurCDEF family.</text>
</comment>
<dbReference type="InterPro" id="IPR050061">
    <property type="entry name" value="MurCDEF_pg_biosynth"/>
</dbReference>
<evidence type="ECO:0000256" key="8">
    <source>
        <dbReference type="ARBA" id="ARBA00022840"/>
    </source>
</evidence>
<dbReference type="SUPFAM" id="SSF51984">
    <property type="entry name" value="MurCD N-terminal domain"/>
    <property type="match status" value="1"/>
</dbReference>
<protein>
    <recommendedName>
        <fullName evidence="3 14">UDP-N-acetylmuramate--L-alanine ligase</fullName>
        <ecNumber evidence="3 14">6.3.2.8</ecNumber>
    </recommendedName>
    <alternativeName>
        <fullName evidence="14">UDP-N-acetylmuramoyl-L-alanine synthetase</fullName>
    </alternativeName>
</protein>
<dbReference type="GO" id="GO:0008763">
    <property type="term" value="F:UDP-N-acetylmuramate-L-alanine ligase activity"/>
    <property type="evidence" value="ECO:0007669"/>
    <property type="project" value="UniProtKB-UniRule"/>
</dbReference>
<dbReference type="AlphaFoldDB" id="A0A6N7ETY1"/>
<keyword evidence="6 14" id="KW-0132">Cell division</keyword>
<dbReference type="FunFam" id="3.40.1190.10:FF:000001">
    <property type="entry name" value="UDP-N-acetylmuramate--L-alanine ligase"/>
    <property type="match status" value="1"/>
</dbReference>
<feature type="domain" description="Mur ligase central" evidence="17">
    <location>
        <begin position="124"/>
        <end position="307"/>
    </location>
</feature>
<dbReference type="UniPathway" id="UPA00219"/>
<dbReference type="InterPro" id="IPR036615">
    <property type="entry name" value="Mur_ligase_C_dom_sf"/>
</dbReference>
<name>A0A6N7ETY1_9GAMM</name>
<dbReference type="SUPFAM" id="SSF53244">
    <property type="entry name" value="MurD-like peptide ligases, peptide-binding domain"/>
    <property type="match status" value="1"/>
</dbReference>
<dbReference type="FunCoup" id="A0A6N7ETY1">
    <property type="interactions" value="283"/>
</dbReference>
<dbReference type="InParanoid" id="A0A6N7ETY1"/>
<dbReference type="InterPro" id="IPR000713">
    <property type="entry name" value="Mur_ligase_N"/>
</dbReference>
<evidence type="ECO:0000256" key="10">
    <source>
        <dbReference type="ARBA" id="ARBA00022984"/>
    </source>
</evidence>
<dbReference type="Pfam" id="PF08245">
    <property type="entry name" value="Mur_ligase_M"/>
    <property type="match status" value="1"/>
</dbReference>
<dbReference type="Proteomes" id="UP000471298">
    <property type="component" value="Unassembled WGS sequence"/>
</dbReference>
<dbReference type="GO" id="GO:0008360">
    <property type="term" value="P:regulation of cell shape"/>
    <property type="evidence" value="ECO:0007669"/>
    <property type="project" value="UniProtKB-KW"/>
</dbReference>
<dbReference type="GO" id="GO:0009252">
    <property type="term" value="P:peptidoglycan biosynthetic process"/>
    <property type="evidence" value="ECO:0007669"/>
    <property type="project" value="UniProtKB-UniRule"/>
</dbReference>
<evidence type="ECO:0000256" key="1">
    <source>
        <dbReference type="ARBA" id="ARBA00004496"/>
    </source>
</evidence>
<feature type="binding site" evidence="14">
    <location>
        <begin position="126"/>
        <end position="132"/>
    </location>
    <ligand>
        <name>ATP</name>
        <dbReference type="ChEBI" id="CHEBI:30616"/>
    </ligand>
</feature>
<dbReference type="GO" id="GO:0051301">
    <property type="term" value="P:cell division"/>
    <property type="evidence" value="ECO:0007669"/>
    <property type="project" value="UniProtKB-KW"/>
</dbReference>
<keyword evidence="9 14" id="KW-0133">Cell shape</keyword>
<reference evidence="18 19" key="1">
    <citation type="submission" date="2019-10" db="EMBL/GenBank/DDBJ databases">
        <title>Cardiobacteriales fam. a chemoheterotrophic member of the order Cardiobacteriales, and proposal of Cardiobacteriales fam. nov.</title>
        <authorList>
            <person name="Wang C."/>
        </authorList>
    </citation>
    <scope>NUCLEOTIDE SEQUENCE [LARGE SCALE GENOMIC DNA]</scope>
    <source>
        <strain evidence="18 19">ML27</strain>
    </source>
</reference>
<evidence type="ECO:0000256" key="4">
    <source>
        <dbReference type="ARBA" id="ARBA00022490"/>
    </source>
</evidence>
<dbReference type="Pfam" id="PF02875">
    <property type="entry name" value="Mur_ligase_C"/>
    <property type="match status" value="1"/>
</dbReference>
<dbReference type="NCBIfam" id="TIGR01082">
    <property type="entry name" value="murC"/>
    <property type="match status" value="1"/>
</dbReference>
<evidence type="ECO:0000256" key="3">
    <source>
        <dbReference type="ARBA" id="ARBA00012211"/>
    </source>
</evidence>
<keyword evidence="12 14" id="KW-0961">Cell wall biogenesis/degradation</keyword>
<dbReference type="RefSeq" id="WP_152810271.1">
    <property type="nucleotide sequence ID" value="NZ_WHNW01000005.1"/>
</dbReference>
<dbReference type="PANTHER" id="PTHR43445:SF3">
    <property type="entry name" value="UDP-N-ACETYLMURAMATE--L-ALANINE LIGASE"/>
    <property type="match status" value="1"/>
</dbReference>
<dbReference type="PANTHER" id="PTHR43445">
    <property type="entry name" value="UDP-N-ACETYLMURAMATE--L-ALANINE LIGASE-RELATED"/>
    <property type="match status" value="1"/>
</dbReference>
<evidence type="ECO:0000259" key="15">
    <source>
        <dbReference type="Pfam" id="PF01225"/>
    </source>
</evidence>
<evidence type="ECO:0000256" key="5">
    <source>
        <dbReference type="ARBA" id="ARBA00022598"/>
    </source>
</evidence>
<dbReference type="GO" id="GO:0005524">
    <property type="term" value="F:ATP binding"/>
    <property type="evidence" value="ECO:0007669"/>
    <property type="project" value="UniProtKB-UniRule"/>
</dbReference>
<evidence type="ECO:0000256" key="14">
    <source>
        <dbReference type="HAMAP-Rule" id="MF_00046"/>
    </source>
</evidence>
<keyword evidence="7 14" id="KW-0547">Nucleotide-binding</keyword>
<comment type="caution">
    <text evidence="18">The sequence shown here is derived from an EMBL/GenBank/DDBJ whole genome shotgun (WGS) entry which is preliminary data.</text>
</comment>
<dbReference type="GO" id="GO:0071555">
    <property type="term" value="P:cell wall organization"/>
    <property type="evidence" value="ECO:0007669"/>
    <property type="project" value="UniProtKB-KW"/>
</dbReference>
<dbReference type="Gene3D" id="3.40.1190.10">
    <property type="entry name" value="Mur-like, catalytic domain"/>
    <property type="match status" value="1"/>
</dbReference>
<dbReference type="GO" id="GO:0005737">
    <property type="term" value="C:cytoplasm"/>
    <property type="evidence" value="ECO:0007669"/>
    <property type="project" value="UniProtKB-SubCell"/>
</dbReference>
<evidence type="ECO:0000259" key="16">
    <source>
        <dbReference type="Pfam" id="PF02875"/>
    </source>
</evidence>
<evidence type="ECO:0000256" key="6">
    <source>
        <dbReference type="ARBA" id="ARBA00022618"/>
    </source>
</evidence>
<keyword evidence="10 14" id="KW-0573">Peptidoglycan synthesis</keyword>
<evidence type="ECO:0000256" key="13">
    <source>
        <dbReference type="ARBA" id="ARBA00047833"/>
    </source>
</evidence>
<comment type="function">
    <text evidence="14">Cell wall formation.</text>
</comment>
<dbReference type="Gene3D" id="3.90.190.20">
    <property type="entry name" value="Mur ligase, C-terminal domain"/>
    <property type="match status" value="1"/>
</dbReference>
<feature type="domain" description="Mur ligase N-terminal catalytic" evidence="15">
    <location>
        <begin position="21"/>
        <end position="118"/>
    </location>
</feature>
<sequence>MTCDNVKYDNQPRKHMRRVNHIHFVGIGGAGMNGIAEVMVNLGYAVSGSDIQSSSATQRLQSLGVDVTVGHQAEQVNKADVVVKSTAIQSDNPEIIAAHAARIPVVSRAEMLAEIMRYRFGIAVSGTHGKTTTTSILASLLGDAGLDPTFVIGGVLNRAGTSAKLGQSDYLIAEADESDASFLHLTPMLTVVTNIDADHLETYGGDFSVYRQTFVDFLQRMPFYGLAVVCYDDVNIQKILPDIGRPVVTYGSAADCDIYVKDIRTTGLMTSFDVVFSRDNPSACVTFDLQMPGKHNVLNALAAIAVAHELDVPMQQIQQGVANFNGVGRRFTLRGYLSKAQAQIPVFEDYGHHPRELSAVLSAAKAAFPDKRIFAVFQPHRFSRTRDLFDDFANVLAQFDKLILTRVYAAGEAHIPDADGRALARAIRARGGVEPIFVPEFDKISEQTIHVANADDVILVLGAGSIGQIATQVVMQTAMQTDIQAVSKDASNSSNTSGGD</sequence>
<evidence type="ECO:0000256" key="11">
    <source>
        <dbReference type="ARBA" id="ARBA00023306"/>
    </source>
</evidence>
<dbReference type="InterPro" id="IPR005758">
    <property type="entry name" value="UDP-N-AcMur_Ala_ligase_MurC"/>
</dbReference>
<comment type="pathway">
    <text evidence="2 14">Cell wall biogenesis; peptidoglycan biosynthesis.</text>
</comment>
<dbReference type="SUPFAM" id="SSF53623">
    <property type="entry name" value="MurD-like peptide ligases, catalytic domain"/>
    <property type="match status" value="1"/>
</dbReference>
<evidence type="ECO:0000313" key="18">
    <source>
        <dbReference type="EMBL" id="MPV86274.1"/>
    </source>
</evidence>